<dbReference type="EMBL" id="RWGW01000003">
    <property type="protein sequence ID" value="RSK36653.1"/>
    <property type="molecule type" value="Genomic_DNA"/>
</dbReference>
<protein>
    <submittedName>
        <fullName evidence="3">MerR family transcriptional regulator</fullName>
    </submittedName>
</protein>
<feature type="coiled-coil region" evidence="1">
    <location>
        <begin position="111"/>
        <end position="230"/>
    </location>
</feature>
<evidence type="ECO:0000313" key="4">
    <source>
        <dbReference type="Proteomes" id="UP000272481"/>
    </source>
</evidence>
<dbReference type="SUPFAM" id="SSF46955">
    <property type="entry name" value="Putative DNA-binding domain"/>
    <property type="match status" value="1"/>
</dbReference>
<sequence>MPNISNQPEGAGPLVKYIGDVTKEFNIESHTLRNWEDRGLIGDVEQDFVHGRMYNEEQIERIRTIQEVINAQRERGMKRTDYREVEDVLLDRFGGLVVERQENIPATPETFINLLKKLEKQEQANEQLKELLMTMAKSQVEGNDRIHQALAENTAKQEEEIKEIREVREMVSELNKNLPEEPAISKEQADAVIKENQSLKQEVQLMKKVLDEVLIQIEEDREKQESLQAASAEEPKKGFFAKLFG</sequence>
<keyword evidence="4" id="KW-1185">Reference proteome</keyword>
<evidence type="ECO:0000259" key="2">
    <source>
        <dbReference type="Pfam" id="PF13411"/>
    </source>
</evidence>
<evidence type="ECO:0000313" key="3">
    <source>
        <dbReference type="EMBL" id="RSK36653.1"/>
    </source>
</evidence>
<evidence type="ECO:0000256" key="1">
    <source>
        <dbReference type="SAM" id="Coils"/>
    </source>
</evidence>
<feature type="domain" description="HTH merR-type" evidence="2">
    <location>
        <begin position="18"/>
        <end position="69"/>
    </location>
</feature>
<organism evidence="3 4">
    <name type="scientific">Bhargavaea beijingensis</name>
    <dbReference type="NCBI Taxonomy" id="426756"/>
    <lineage>
        <taxon>Bacteria</taxon>
        <taxon>Bacillati</taxon>
        <taxon>Bacillota</taxon>
        <taxon>Bacilli</taxon>
        <taxon>Bacillales</taxon>
        <taxon>Caryophanaceae</taxon>
        <taxon>Bhargavaea</taxon>
    </lineage>
</organism>
<dbReference type="Pfam" id="PF13411">
    <property type="entry name" value="MerR_1"/>
    <property type="match status" value="1"/>
</dbReference>
<comment type="caution">
    <text evidence="3">The sequence shown here is derived from an EMBL/GenBank/DDBJ whole genome shotgun (WGS) entry which is preliminary data.</text>
</comment>
<name>A0ABX9ZG54_9BACL</name>
<keyword evidence="1" id="KW-0175">Coiled coil</keyword>
<dbReference type="Proteomes" id="UP000272481">
    <property type="component" value="Unassembled WGS sequence"/>
</dbReference>
<reference evidence="3 4" key="1">
    <citation type="submission" date="2018-12" db="EMBL/GenBank/DDBJ databases">
        <title>Comparitive functional genomics of dry heat resistant strains isolated from the viking spacecraft.</title>
        <authorList>
            <person name="Seuylemezian A."/>
            <person name="Vaishampayan P."/>
        </authorList>
    </citation>
    <scope>NUCLEOTIDE SEQUENCE [LARGE SCALE GENOMIC DNA]</scope>
    <source>
        <strain evidence="3 4">M6-11</strain>
    </source>
</reference>
<dbReference type="InterPro" id="IPR009061">
    <property type="entry name" value="DNA-bd_dom_put_sf"/>
</dbReference>
<gene>
    <name evidence="3" type="ORF">EJA12_02580</name>
</gene>
<proteinExistence type="predicted"/>
<accession>A0ABX9ZG54</accession>
<dbReference type="Gene3D" id="1.10.1660.10">
    <property type="match status" value="1"/>
</dbReference>
<dbReference type="InterPro" id="IPR000551">
    <property type="entry name" value="MerR-type_HTH_dom"/>
</dbReference>